<protein>
    <submittedName>
        <fullName evidence="1">Uncharacterized protein</fullName>
    </submittedName>
</protein>
<evidence type="ECO:0000313" key="2">
    <source>
        <dbReference type="Proteomes" id="UP000030321"/>
    </source>
</evidence>
<dbReference type="AlphaFoldDB" id="A0A0A1VWS0"/>
<sequence length="37" mass="4543">MHITGYLAVIWMRIDNKAHSRFLKIDFGHYHNPINWF</sequence>
<evidence type="ECO:0000313" key="1">
    <source>
        <dbReference type="EMBL" id="GAL94267.1"/>
    </source>
</evidence>
<organism evidence="1 2">
    <name type="scientific">Microcystis aeruginosa NIES-44</name>
    <dbReference type="NCBI Taxonomy" id="449439"/>
    <lineage>
        <taxon>Bacteria</taxon>
        <taxon>Bacillati</taxon>
        <taxon>Cyanobacteriota</taxon>
        <taxon>Cyanophyceae</taxon>
        <taxon>Oscillatoriophycideae</taxon>
        <taxon>Chroococcales</taxon>
        <taxon>Microcystaceae</taxon>
        <taxon>Microcystis</taxon>
    </lineage>
</organism>
<proteinExistence type="predicted"/>
<gene>
    <name evidence="1" type="ORF">N44_02847</name>
</gene>
<dbReference type="EMBL" id="BBPA01000053">
    <property type="protein sequence ID" value="GAL94267.1"/>
    <property type="molecule type" value="Genomic_DNA"/>
</dbReference>
<reference evidence="2" key="1">
    <citation type="journal article" date="2015" name="Genome">
        <title>Whole Genome Sequence of the Non-Microcystin-Producing Microcystis aeruginosa Strain NIES-44.</title>
        <authorList>
            <person name="Okano K."/>
            <person name="Miyata N."/>
            <person name="Ozaki Y."/>
        </authorList>
    </citation>
    <scope>NUCLEOTIDE SEQUENCE [LARGE SCALE GENOMIC DNA]</scope>
    <source>
        <strain evidence="2">NIES-44</strain>
    </source>
</reference>
<dbReference type="Proteomes" id="UP000030321">
    <property type="component" value="Unassembled WGS sequence"/>
</dbReference>
<name>A0A0A1VWS0_MICAE</name>
<accession>A0A0A1VWS0</accession>
<comment type="caution">
    <text evidence="1">The sequence shown here is derived from an EMBL/GenBank/DDBJ whole genome shotgun (WGS) entry which is preliminary data.</text>
</comment>